<gene>
    <name evidence="3" type="ORF">VNO80_35208</name>
</gene>
<keyword evidence="2" id="KW-0812">Transmembrane</keyword>
<feature type="transmembrane region" description="Helical" evidence="2">
    <location>
        <begin position="39"/>
        <end position="61"/>
    </location>
</feature>
<name>A0AAN9Q5F2_PHACN</name>
<keyword evidence="2" id="KW-1133">Transmembrane helix</keyword>
<protein>
    <submittedName>
        <fullName evidence="3">Uncharacterized protein</fullName>
    </submittedName>
</protein>
<comment type="caution">
    <text evidence="3">The sequence shown here is derived from an EMBL/GenBank/DDBJ whole genome shotgun (WGS) entry which is preliminary data.</text>
</comment>
<evidence type="ECO:0000313" key="4">
    <source>
        <dbReference type="Proteomes" id="UP001374584"/>
    </source>
</evidence>
<keyword evidence="2" id="KW-0472">Membrane</keyword>
<feature type="region of interest" description="Disordered" evidence="1">
    <location>
        <begin position="1"/>
        <end position="29"/>
    </location>
</feature>
<dbReference type="Proteomes" id="UP001374584">
    <property type="component" value="Unassembled WGS sequence"/>
</dbReference>
<dbReference type="EMBL" id="JAYMYR010000200">
    <property type="protein sequence ID" value="KAK7322024.1"/>
    <property type="molecule type" value="Genomic_DNA"/>
</dbReference>
<sequence length="125" mass="13740">MASFYDELEEIAGYGEEPPYEEDKRDTEVRGPEAHAFDVLILLLVFAGMLPSLFGVPAIVVSPLGLPFASLVSDVPVRPVPEPMKEKNPLAADFLRRVFMPDSKPPTLPLPRRQPLPPSLLAFAS</sequence>
<dbReference type="AlphaFoldDB" id="A0AAN9Q5F2"/>
<feature type="region of interest" description="Disordered" evidence="1">
    <location>
        <begin position="105"/>
        <end position="125"/>
    </location>
</feature>
<organism evidence="3 4">
    <name type="scientific">Phaseolus coccineus</name>
    <name type="common">Scarlet runner bean</name>
    <name type="synonym">Phaseolus multiflorus</name>
    <dbReference type="NCBI Taxonomy" id="3886"/>
    <lineage>
        <taxon>Eukaryota</taxon>
        <taxon>Viridiplantae</taxon>
        <taxon>Streptophyta</taxon>
        <taxon>Embryophyta</taxon>
        <taxon>Tracheophyta</taxon>
        <taxon>Spermatophyta</taxon>
        <taxon>Magnoliopsida</taxon>
        <taxon>eudicotyledons</taxon>
        <taxon>Gunneridae</taxon>
        <taxon>Pentapetalae</taxon>
        <taxon>rosids</taxon>
        <taxon>fabids</taxon>
        <taxon>Fabales</taxon>
        <taxon>Fabaceae</taxon>
        <taxon>Papilionoideae</taxon>
        <taxon>50 kb inversion clade</taxon>
        <taxon>NPAAA clade</taxon>
        <taxon>indigoferoid/millettioid clade</taxon>
        <taxon>Phaseoleae</taxon>
        <taxon>Phaseolus</taxon>
    </lineage>
</organism>
<evidence type="ECO:0000256" key="1">
    <source>
        <dbReference type="SAM" id="MobiDB-lite"/>
    </source>
</evidence>
<feature type="compositionally biased region" description="Pro residues" evidence="1">
    <location>
        <begin position="105"/>
        <end position="118"/>
    </location>
</feature>
<feature type="compositionally biased region" description="Acidic residues" evidence="1">
    <location>
        <begin position="1"/>
        <end position="10"/>
    </location>
</feature>
<proteinExistence type="predicted"/>
<keyword evidence="4" id="KW-1185">Reference proteome</keyword>
<accession>A0AAN9Q5F2</accession>
<reference evidence="3 4" key="1">
    <citation type="submission" date="2024-01" db="EMBL/GenBank/DDBJ databases">
        <title>The genomes of 5 underutilized Papilionoideae crops provide insights into root nodulation and disease resistanc.</title>
        <authorList>
            <person name="Jiang F."/>
        </authorList>
    </citation>
    <scope>NUCLEOTIDE SEQUENCE [LARGE SCALE GENOMIC DNA]</scope>
    <source>
        <strain evidence="3">JINMINGXINNONG_FW02</strain>
        <tissue evidence="3">Leaves</tissue>
    </source>
</reference>
<evidence type="ECO:0000256" key="2">
    <source>
        <dbReference type="SAM" id="Phobius"/>
    </source>
</evidence>
<evidence type="ECO:0000313" key="3">
    <source>
        <dbReference type="EMBL" id="KAK7322024.1"/>
    </source>
</evidence>